<dbReference type="Proteomes" id="UP001199206">
    <property type="component" value="Unassembled WGS sequence"/>
</dbReference>
<dbReference type="PANTHER" id="PTHR21600">
    <property type="entry name" value="MITOCHONDRIAL RNA PSEUDOURIDINE SYNTHASE"/>
    <property type="match status" value="1"/>
</dbReference>
<sequence length="279" mass="30922">MEWAAPVRCQIAAWASAGQSADAVARGVSDADNPQVSTSPKPLQILYQDHVLAVVDKPAGLMVHDSKLARGEYDFLADRLREQLGRPIFLMHRLDRATSGCLLLAFDRDSASALGKALMAGEVDKHYLTVCRGWPAEEQFVVDHDLDGGPGKPVKKPAVTHFQRLATGELEIPSTGFATSRYALLRCQPQTGRFRQIRRHMKHLSHHMIGDTSHGDGRHNRSFRMLGIHRMLLHAERLEFPHPADGRRISVTAPLDVEFAKACALFGWDMPQLQATAQA</sequence>
<feature type="domain" description="Pseudouridine synthase RsuA/RluA-like" evidence="2">
    <location>
        <begin position="52"/>
        <end position="203"/>
    </location>
</feature>
<evidence type="ECO:0000313" key="4">
    <source>
        <dbReference type="Proteomes" id="UP001199206"/>
    </source>
</evidence>
<dbReference type="PANTHER" id="PTHR21600:SF56">
    <property type="entry name" value="TRNA PSEUDOURIDINE SYNTHASE C"/>
    <property type="match status" value="1"/>
</dbReference>
<keyword evidence="1" id="KW-0413">Isomerase</keyword>
<proteinExistence type="predicted"/>
<dbReference type="InterPro" id="IPR020103">
    <property type="entry name" value="PsdUridine_synth_cat_dom_sf"/>
</dbReference>
<dbReference type="Pfam" id="PF00849">
    <property type="entry name" value="PseudoU_synth_2"/>
    <property type="match status" value="1"/>
</dbReference>
<dbReference type="InterPro" id="IPR050188">
    <property type="entry name" value="RluA_PseudoU_synthase"/>
</dbReference>
<accession>A0ABS8HFZ3</accession>
<protein>
    <submittedName>
        <fullName evidence="3">Pseudouridylate synthase</fullName>
    </submittedName>
</protein>
<dbReference type="SUPFAM" id="SSF55120">
    <property type="entry name" value="Pseudouridine synthase"/>
    <property type="match status" value="1"/>
</dbReference>
<dbReference type="InterPro" id="IPR006145">
    <property type="entry name" value="PsdUridine_synth_RsuA/RluA"/>
</dbReference>
<organism evidence="3 4">
    <name type="scientific">Xanthomonas cassavae CFBP 4642</name>
    <dbReference type="NCBI Taxonomy" id="1219375"/>
    <lineage>
        <taxon>Bacteria</taxon>
        <taxon>Pseudomonadati</taxon>
        <taxon>Pseudomonadota</taxon>
        <taxon>Gammaproteobacteria</taxon>
        <taxon>Lysobacterales</taxon>
        <taxon>Lysobacteraceae</taxon>
        <taxon>Xanthomonas</taxon>
    </lineage>
</organism>
<dbReference type="EMBL" id="JAJGQJ010000032">
    <property type="protein sequence ID" value="MCC4621089.1"/>
    <property type="molecule type" value="Genomic_DNA"/>
</dbReference>
<comment type="caution">
    <text evidence="3">The sequence shown here is derived from an EMBL/GenBank/DDBJ whole genome shotgun (WGS) entry which is preliminary data.</text>
</comment>
<reference evidence="3 4" key="1">
    <citation type="submission" date="2021-10" db="EMBL/GenBank/DDBJ databases">
        <title>Genome sequencing of Xanthomonas strains from NCPPB.</title>
        <authorList>
            <person name="Hussein R."/>
            <person name="Harrison J."/>
            <person name="Studholme D.J."/>
            <person name="Vicente J."/>
            <person name="Grant M."/>
        </authorList>
    </citation>
    <scope>NUCLEOTIDE SEQUENCE [LARGE SCALE GENOMIC DNA]</scope>
    <source>
        <strain evidence="3 4">NCPPB 101</strain>
    </source>
</reference>
<name>A0ABS8HFZ3_9XANT</name>
<evidence type="ECO:0000313" key="3">
    <source>
        <dbReference type="EMBL" id="MCC4621089.1"/>
    </source>
</evidence>
<dbReference type="Gene3D" id="3.30.2350.10">
    <property type="entry name" value="Pseudouridine synthase"/>
    <property type="match status" value="1"/>
</dbReference>
<gene>
    <name evidence="3" type="ORF">LL965_13695</name>
</gene>
<keyword evidence="4" id="KW-1185">Reference proteome</keyword>
<evidence type="ECO:0000256" key="1">
    <source>
        <dbReference type="ARBA" id="ARBA00023235"/>
    </source>
</evidence>
<evidence type="ECO:0000259" key="2">
    <source>
        <dbReference type="Pfam" id="PF00849"/>
    </source>
</evidence>